<dbReference type="PROSITE" id="PS50883">
    <property type="entry name" value="EAL"/>
    <property type="match status" value="1"/>
</dbReference>
<evidence type="ECO:0000313" key="3">
    <source>
        <dbReference type="EMBL" id="MCD5309621.1"/>
    </source>
</evidence>
<dbReference type="GO" id="GO:0071111">
    <property type="term" value="F:cyclic-guanylate-specific phosphodiesterase activity"/>
    <property type="evidence" value="ECO:0007669"/>
    <property type="project" value="InterPro"/>
</dbReference>
<dbReference type="InterPro" id="IPR050706">
    <property type="entry name" value="Cyclic-di-GMP_PDE-like"/>
</dbReference>
<dbReference type="SUPFAM" id="SSF141868">
    <property type="entry name" value="EAL domain-like"/>
    <property type="match status" value="1"/>
</dbReference>
<proteinExistence type="predicted"/>
<comment type="caution">
    <text evidence="3">The sequence shown here is derived from an EMBL/GenBank/DDBJ whole genome shotgun (WGS) entry which is preliminary data.</text>
</comment>
<dbReference type="Pfam" id="PF00563">
    <property type="entry name" value="EAL"/>
    <property type="match status" value="1"/>
</dbReference>
<dbReference type="PANTHER" id="PTHR33121">
    <property type="entry name" value="CYCLIC DI-GMP PHOSPHODIESTERASE PDEF"/>
    <property type="match status" value="1"/>
</dbReference>
<dbReference type="AlphaFoldDB" id="A0A9X1NAA5"/>
<dbReference type="Proteomes" id="UP001138997">
    <property type="component" value="Unassembled WGS sequence"/>
</dbReference>
<organism evidence="3 4">
    <name type="scientific">Kineosporia babensis</name>
    <dbReference type="NCBI Taxonomy" id="499548"/>
    <lineage>
        <taxon>Bacteria</taxon>
        <taxon>Bacillati</taxon>
        <taxon>Actinomycetota</taxon>
        <taxon>Actinomycetes</taxon>
        <taxon>Kineosporiales</taxon>
        <taxon>Kineosporiaceae</taxon>
        <taxon>Kineosporia</taxon>
    </lineage>
</organism>
<dbReference type="InterPro" id="IPR043128">
    <property type="entry name" value="Rev_trsase/Diguanyl_cyclase"/>
</dbReference>
<feature type="domain" description="GGDEF" evidence="2">
    <location>
        <begin position="179"/>
        <end position="319"/>
    </location>
</feature>
<gene>
    <name evidence="3" type="ORF">LR394_01845</name>
</gene>
<dbReference type="PROSITE" id="PS50887">
    <property type="entry name" value="GGDEF"/>
    <property type="match status" value="1"/>
</dbReference>
<dbReference type="PANTHER" id="PTHR33121:SF70">
    <property type="entry name" value="SIGNALING PROTEIN YKOW"/>
    <property type="match status" value="1"/>
</dbReference>
<name>A0A9X1NAA5_9ACTN</name>
<dbReference type="EMBL" id="JAJOMB010000001">
    <property type="protein sequence ID" value="MCD5309621.1"/>
    <property type="molecule type" value="Genomic_DNA"/>
</dbReference>
<dbReference type="Gene3D" id="3.30.70.270">
    <property type="match status" value="1"/>
</dbReference>
<evidence type="ECO:0000259" key="1">
    <source>
        <dbReference type="PROSITE" id="PS50883"/>
    </source>
</evidence>
<feature type="domain" description="EAL" evidence="1">
    <location>
        <begin position="332"/>
        <end position="588"/>
    </location>
</feature>
<dbReference type="InterPro" id="IPR029787">
    <property type="entry name" value="Nucleotide_cyclase"/>
</dbReference>
<dbReference type="SMART" id="SM00052">
    <property type="entry name" value="EAL"/>
    <property type="match status" value="1"/>
</dbReference>
<dbReference type="Pfam" id="PF00990">
    <property type="entry name" value="GGDEF"/>
    <property type="match status" value="1"/>
</dbReference>
<dbReference type="SUPFAM" id="SSF55073">
    <property type="entry name" value="Nucleotide cyclase"/>
    <property type="match status" value="1"/>
</dbReference>
<reference evidence="3" key="1">
    <citation type="submission" date="2021-11" db="EMBL/GenBank/DDBJ databases">
        <title>Streptomyces corallinus and Kineosporia corallina sp. nov., two new coral-derived marine actinobacteria.</title>
        <authorList>
            <person name="Buangrab K."/>
            <person name="Sutthacheep M."/>
            <person name="Yeemin T."/>
            <person name="Harunari E."/>
            <person name="Igarashi Y."/>
            <person name="Sripreechasak P."/>
            <person name="Kanchanasin P."/>
            <person name="Tanasupawat S."/>
            <person name="Phongsopitanun W."/>
        </authorList>
    </citation>
    <scope>NUCLEOTIDE SEQUENCE</scope>
    <source>
        <strain evidence="3">JCM 31032</strain>
    </source>
</reference>
<protein>
    <submittedName>
        <fullName evidence="3">Bifunctional diguanylate cyclase/phosphodiesterase</fullName>
    </submittedName>
</protein>
<dbReference type="NCBIfam" id="TIGR00254">
    <property type="entry name" value="GGDEF"/>
    <property type="match status" value="1"/>
</dbReference>
<accession>A0A9X1NAA5</accession>
<dbReference type="CDD" id="cd01948">
    <property type="entry name" value="EAL"/>
    <property type="match status" value="1"/>
</dbReference>
<dbReference type="CDD" id="cd01949">
    <property type="entry name" value="GGDEF"/>
    <property type="match status" value="1"/>
</dbReference>
<sequence>MTGHDSVRLSALAFSEERPMWELASPIVAVSARRTCAEVDVMPDESSGVVVVDGERIGRLSRRRLEQKVQTRWGLWRPRARTPVGRLADWDVPVHRSSLSLAAAVEAVLSRPGDRRYEELLLRGPNGDWRLLQAGAVLEALAVSMARRASQDELTGLLNRSAFFEHLHELALSLTGTGRRLAVVFIELDRLKQVNDQLGHNVGDALLVSVARRIRATAHPGDLLARLGGDEFVVAMTVPAGTDSDAHALLHRISGRFLSVLRQPDPGLDSRAGSTASMGAAVSGHNSGASAVETLLQEADLAMYGAKQAGGDRVVVAGPPQIFEDLQPQPVEGRLSRSMHRALAENELVLHYQPILELVSGRITAVEALIRWQHPSDGLLGADRVLAAATVDNALMEMDLWVLRTALKQLRVWIDLLGERAPDWMNVNLSTDTLAHPDLANEVLAAVAESGVPIGRLRLELPETTTLDLAEGAPEQLQVLLAAGAQLSLDDVGAGTSSLRHLATLPVAEMKIDQSFIGRMQVEERARAVVEMLTNLAGGLSITVTAEGVEAVEQLRQLIDLGVDHVQGYFIAPPAPAAVTEAVLTAQQLGVEPSLLTTGIARTFFLPD</sequence>
<dbReference type="RefSeq" id="WP_231438544.1">
    <property type="nucleotide sequence ID" value="NZ_JAJOMB010000001.1"/>
</dbReference>
<dbReference type="SMART" id="SM00267">
    <property type="entry name" value="GGDEF"/>
    <property type="match status" value="1"/>
</dbReference>
<keyword evidence="4" id="KW-1185">Reference proteome</keyword>
<evidence type="ECO:0000259" key="2">
    <source>
        <dbReference type="PROSITE" id="PS50887"/>
    </source>
</evidence>
<dbReference type="InterPro" id="IPR001633">
    <property type="entry name" value="EAL_dom"/>
</dbReference>
<evidence type="ECO:0000313" key="4">
    <source>
        <dbReference type="Proteomes" id="UP001138997"/>
    </source>
</evidence>
<dbReference type="InterPro" id="IPR000160">
    <property type="entry name" value="GGDEF_dom"/>
</dbReference>
<dbReference type="Gene3D" id="3.20.20.450">
    <property type="entry name" value="EAL domain"/>
    <property type="match status" value="1"/>
</dbReference>
<dbReference type="InterPro" id="IPR035919">
    <property type="entry name" value="EAL_sf"/>
</dbReference>